<dbReference type="PROSITE" id="PS51194">
    <property type="entry name" value="HELICASE_CTER"/>
    <property type="match status" value="1"/>
</dbReference>
<gene>
    <name evidence="8" type="ORF">LzC2_25420</name>
</gene>
<keyword evidence="9" id="KW-1185">Reference proteome</keyword>
<proteinExistence type="predicted"/>
<dbReference type="InterPro" id="IPR049730">
    <property type="entry name" value="SNF2/RAD54-like_C"/>
</dbReference>
<evidence type="ECO:0000256" key="2">
    <source>
        <dbReference type="PROSITE-ProRule" id="PRU00325"/>
    </source>
</evidence>
<dbReference type="Proteomes" id="UP000609651">
    <property type="component" value="Unassembled WGS sequence"/>
</dbReference>
<evidence type="ECO:0000259" key="7">
    <source>
        <dbReference type="PROSITE" id="PS51194"/>
    </source>
</evidence>
<evidence type="ECO:0000256" key="4">
    <source>
        <dbReference type="SAM" id="MobiDB-lite"/>
    </source>
</evidence>
<dbReference type="Pfam" id="PF00271">
    <property type="entry name" value="Helicase_C"/>
    <property type="match status" value="1"/>
</dbReference>
<keyword evidence="2" id="KW-0863">Zinc-finger</keyword>
<evidence type="ECO:0000259" key="5">
    <source>
        <dbReference type="PROSITE" id="PS50966"/>
    </source>
</evidence>
<dbReference type="InterPro" id="IPR027417">
    <property type="entry name" value="P-loop_NTPase"/>
</dbReference>
<feature type="compositionally biased region" description="Low complexity" evidence="4">
    <location>
        <begin position="128"/>
        <end position="141"/>
    </location>
</feature>
<evidence type="ECO:0000313" key="9">
    <source>
        <dbReference type="Proteomes" id="UP000609651"/>
    </source>
</evidence>
<dbReference type="SMART" id="SM00487">
    <property type="entry name" value="DEXDc"/>
    <property type="match status" value="1"/>
</dbReference>
<reference evidence="8 9" key="1">
    <citation type="journal article" date="2020" name="Syst. Appl. Microbiol.">
        <title>Alienimonas chondri sp. nov., a novel planctomycete isolated from the biofilm of the red alga Chondrus crispus.</title>
        <authorList>
            <person name="Vitorino I."/>
            <person name="Albuquerque L."/>
            <person name="Wiegand S."/>
            <person name="Kallscheuer N."/>
            <person name="da Costa M.S."/>
            <person name="Lobo-da-Cunha A."/>
            <person name="Jogler C."/>
            <person name="Lage O.M."/>
        </authorList>
    </citation>
    <scope>NUCLEOTIDE SEQUENCE [LARGE SCALE GENOMIC DNA]</scope>
    <source>
        <strain evidence="8 9">LzC2</strain>
    </source>
</reference>
<evidence type="ECO:0008006" key="10">
    <source>
        <dbReference type="Google" id="ProtNLM"/>
    </source>
</evidence>
<feature type="region of interest" description="Disordered" evidence="4">
    <location>
        <begin position="118"/>
        <end position="169"/>
    </location>
</feature>
<accession>A0ABX1VEE4</accession>
<dbReference type="SMART" id="SM00490">
    <property type="entry name" value="HELICc"/>
    <property type="match status" value="1"/>
</dbReference>
<dbReference type="InterPro" id="IPR007527">
    <property type="entry name" value="Znf_SWIM"/>
</dbReference>
<feature type="coiled-coil region" evidence="3">
    <location>
        <begin position="1116"/>
        <end position="1143"/>
    </location>
</feature>
<dbReference type="InterPro" id="IPR038718">
    <property type="entry name" value="SNF2-like_sf"/>
</dbReference>
<dbReference type="InterPro" id="IPR001650">
    <property type="entry name" value="Helicase_C-like"/>
</dbReference>
<keyword evidence="3" id="KW-0175">Coiled coil</keyword>
<dbReference type="SUPFAM" id="SSF52540">
    <property type="entry name" value="P-loop containing nucleoside triphosphate hydrolases"/>
    <property type="match status" value="2"/>
</dbReference>
<dbReference type="PROSITE" id="PS51192">
    <property type="entry name" value="HELICASE_ATP_BIND_1"/>
    <property type="match status" value="1"/>
</dbReference>
<organism evidence="8 9">
    <name type="scientific">Alienimonas chondri</name>
    <dbReference type="NCBI Taxonomy" id="2681879"/>
    <lineage>
        <taxon>Bacteria</taxon>
        <taxon>Pseudomonadati</taxon>
        <taxon>Planctomycetota</taxon>
        <taxon>Planctomycetia</taxon>
        <taxon>Planctomycetales</taxon>
        <taxon>Planctomycetaceae</taxon>
        <taxon>Alienimonas</taxon>
    </lineage>
</organism>
<feature type="domain" description="SWIM-type" evidence="5">
    <location>
        <begin position="49"/>
        <end position="86"/>
    </location>
</feature>
<dbReference type="PROSITE" id="PS50966">
    <property type="entry name" value="ZF_SWIM"/>
    <property type="match status" value="1"/>
</dbReference>
<keyword evidence="2" id="KW-0862">Zinc</keyword>
<feature type="region of interest" description="Disordered" evidence="4">
    <location>
        <begin position="322"/>
        <end position="363"/>
    </location>
</feature>
<dbReference type="InterPro" id="IPR014001">
    <property type="entry name" value="Helicase_ATP-bd"/>
</dbReference>
<name>A0ABX1VEE4_9PLAN</name>
<feature type="compositionally biased region" description="Acidic residues" evidence="4">
    <location>
        <begin position="118"/>
        <end position="127"/>
    </location>
</feature>
<keyword evidence="1" id="KW-0378">Hydrolase</keyword>
<dbReference type="PANTHER" id="PTHR10799">
    <property type="entry name" value="SNF2/RAD54 HELICASE FAMILY"/>
    <property type="match status" value="1"/>
</dbReference>
<feature type="domain" description="Helicase C-terminal" evidence="7">
    <location>
        <begin position="997"/>
        <end position="1151"/>
    </location>
</feature>
<evidence type="ECO:0000313" key="8">
    <source>
        <dbReference type="EMBL" id="NNJ26455.1"/>
    </source>
</evidence>
<dbReference type="Gene3D" id="3.40.50.10810">
    <property type="entry name" value="Tandem AAA-ATPase domain"/>
    <property type="match status" value="1"/>
</dbReference>
<dbReference type="CDD" id="cd18793">
    <property type="entry name" value="SF2_C_SNF"/>
    <property type="match status" value="1"/>
</dbReference>
<dbReference type="Gene3D" id="3.40.50.300">
    <property type="entry name" value="P-loop containing nucleotide triphosphate hydrolases"/>
    <property type="match status" value="1"/>
</dbReference>
<evidence type="ECO:0000256" key="3">
    <source>
        <dbReference type="SAM" id="Coils"/>
    </source>
</evidence>
<protein>
    <recommendedName>
        <fullName evidence="10">Helicase SNF2</fullName>
    </recommendedName>
</protein>
<feature type="domain" description="Helicase ATP-binding" evidence="6">
    <location>
        <begin position="712"/>
        <end position="874"/>
    </location>
</feature>
<keyword evidence="2" id="KW-0479">Metal-binding</keyword>
<dbReference type="InterPro" id="IPR000330">
    <property type="entry name" value="SNF2_N"/>
</dbReference>
<dbReference type="CDD" id="cd18012">
    <property type="entry name" value="DEXQc_arch_SWI2_SNF2"/>
    <property type="match status" value="1"/>
</dbReference>
<evidence type="ECO:0000259" key="6">
    <source>
        <dbReference type="PROSITE" id="PS51192"/>
    </source>
</evidence>
<feature type="compositionally biased region" description="Acidic residues" evidence="4">
    <location>
        <begin position="335"/>
        <end position="363"/>
    </location>
</feature>
<comment type="caution">
    <text evidence="8">The sequence shown here is derived from an EMBL/GenBank/DDBJ whole genome shotgun (WGS) entry which is preliminary data.</text>
</comment>
<dbReference type="Pfam" id="PF00176">
    <property type="entry name" value="SNF2-rel_dom"/>
    <property type="match status" value="1"/>
</dbReference>
<dbReference type="EMBL" id="WTPX01000079">
    <property type="protein sequence ID" value="NNJ26455.1"/>
    <property type="molecule type" value="Genomic_DNA"/>
</dbReference>
<evidence type="ECO:0000256" key="1">
    <source>
        <dbReference type="ARBA" id="ARBA00022801"/>
    </source>
</evidence>
<sequence length="1158" mass="127582">MTLADSLQKQFRADLRFRGAGYLDADRVTQLALTPDKLVAAVQEKAGEFTCDLDRSGGTLRMSCTCPQSGKLGVCKHLWGAVLLADRDKLLTGPVRGGEIPPFVADDPVTSNFGSAWDFDDDEDDDFAPGPSARAYAAPAGGLLGEEPEEESDIATMERPAAAPPEEKARPWERALAGVAAEVAAPRKGNSAERQIFYELDLPASRKERRIVIQVSQRQRRASGQWGKLKALRVRPGDLDMIEREGDRTVLAYLFGGVAERDAKDGKETGVFRFHLAHELAERLLPLMCETGNARILDAGEKAGSLTWDGEEPWELTAALREVSPQDAWQKSREDDDAGEGEEGEAETADAEAQSDEAEGEEEAVSLRLAVELTRPDAIRKAEDADLMLPGGLVLLDNVLSPVIDFGAYDLADRIAESDGIVIPKAEAHEAVEKLFRLPVLPRLELPDDQRLEEVRVEPGRELRISSGSSANGRLPDRATGAVRFRYDGEPIAGGDPRWAIVNSEARKCLLRDLPAEAAAWDELRDVGFRRLASKSAGGIDVEIAIGDLGGAVRGLTDAGWLIRADDKPVRQAGELKFQVKSGIDWFELRGDVTFGDATIALPDLLAALARGDDAVRLSDGSLGILPAAWAEQLGLLAGLGSEEEDHLKFTANQAVLLDTLLGAQKEVEYDEQFTSLRERLRGLTGVEPATEPEGFEGSLREYQQNGLGWMRFLQDTNLGGCLADDMGLGKTVQLLALLQGRKLRMDDGEHLPSLVVVPRSLLFNWSSESTRFTPDLRVAEYTGPDRHRLREDFANLDLILTTYGTLRRDVMDLKKQPFDYVVLDEAQTIKNASSQVSKAARLLKARHRLALSGTPIENHVGDLWSIFEFLNPGMLGRSSLFRRYAADPDDKQARDLLAKGIGPFVLRRTKAEVATDLPSKTEMTLSVELEGEQRRLYEELRDHYRQSLLGSVKEQGLGKTRMHVLEALLRLRQAACHPALLGEDSAAVQSAKVEALVPRLVELIDEGHKALVFSQFTSFLGLVRERLEQEGIKHEYLDGRTRDRGERVKHFQESPDIGVFLISLKAGGLGLNLTSADYVFLLDPWWNPAVEAQAIDRSHRVGQERPVFAYRLIARDTIEEKIAELQQKKTELADAVLNQEESVVSGLSVEDVERLLS</sequence>